<protein>
    <recommendedName>
        <fullName evidence="5">Thioredoxin domain-containing protein</fullName>
    </recommendedName>
</protein>
<gene>
    <name evidence="6" type="ORF">GCM10007103_07760</name>
</gene>
<dbReference type="PROSITE" id="PS00194">
    <property type="entry name" value="THIOREDOXIN_1"/>
    <property type="match status" value="1"/>
</dbReference>
<proteinExistence type="predicted"/>
<dbReference type="GO" id="GO:0017004">
    <property type="term" value="P:cytochrome complex assembly"/>
    <property type="evidence" value="ECO:0007669"/>
    <property type="project" value="UniProtKB-KW"/>
</dbReference>
<keyword evidence="7" id="KW-1185">Reference proteome</keyword>
<evidence type="ECO:0000256" key="1">
    <source>
        <dbReference type="ARBA" id="ARBA00004196"/>
    </source>
</evidence>
<dbReference type="InterPro" id="IPR036249">
    <property type="entry name" value="Thioredoxin-like_sf"/>
</dbReference>
<dbReference type="AlphaFoldDB" id="A0A918S9Y9"/>
<reference evidence="6" key="1">
    <citation type="journal article" date="2014" name="Int. J. Syst. Evol. Microbiol.">
        <title>Complete genome sequence of Corynebacterium casei LMG S-19264T (=DSM 44701T), isolated from a smear-ripened cheese.</title>
        <authorList>
            <consortium name="US DOE Joint Genome Institute (JGI-PGF)"/>
            <person name="Walter F."/>
            <person name="Albersmeier A."/>
            <person name="Kalinowski J."/>
            <person name="Ruckert C."/>
        </authorList>
    </citation>
    <scope>NUCLEOTIDE SEQUENCE</scope>
    <source>
        <strain evidence="6">KCTC 12719</strain>
    </source>
</reference>
<dbReference type="Pfam" id="PF08534">
    <property type="entry name" value="Redoxin"/>
    <property type="match status" value="1"/>
</dbReference>
<dbReference type="SUPFAM" id="SSF52833">
    <property type="entry name" value="Thioredoxin-like"/>
    <property type="match status" value="1"/>
</dbReference>
<dbReference type="PANTHER" id="PTHR42852:SF13">
    <property type="entry name" value="PROTEIN DIPZ"/>
    <property type="match status" value="1"/>
</dbReference>
<sequence length="197" mass="22203">MKKKTKKSLIEYGIMFAVFGGLYVTGLHTEVLGFLQRGILATGLMNPDLDKSADLAVNDTDSQADFSMSLINSEGEKVAMEELRGKVIFMNLWATWCPPCVAEMPGINKLYQDVDKGKVAFIMLSLDQDFQKAIDFNEKKGYDFEVYRPNGAIPQMYNSQSIPTTYVIDSNGNLVLTHMGMGDYNTKDFKKFLKEQY</sequence>
<dbReference type="InterPro" id="IPR050553">
    <property type="entry name" value="Thioredoxin_ResA/DsbE_sf"/>
</dbReference>
<evidence type="ECO:0000256" key="4">
    <source>
        <dbReference type="SAM" id="Phobius"/>
    </source>
</evidence>
<feature type="transmembrane region" description="Helical" evidence="4">
    <location>
        <begin position="12"/>
        <end position="35"/>
    </location>
</feature>
<name>A0A918S9Y9_9FLAO</name>
<dbReference type="Gene3D" id="3.40.30.10">
    <property type="entry name" value="Glutaredoxin"/>
    <property type="match status" value="1"/>
</dbReference>
<organism evidence="6 7">
    <name type="scientific">Salinimicrobium marinum</name>
    <dbReference type="NCBI Taxonomy" id="680283"/>
    <lineage>
        <taxon>Bacteria</taxon>
        <taxon>Pseudomonadati</taxon>
        <taxon>Bacteroidota</taxon>
        <taxon>Flavobacteriia</taxon>
        <taxon>Flavobacteriales</taxon>
        <taxon>Flavobacteriaceae</taxon>
        <taxon>Salinimicrobium</taxon>
    </lineage>
</organism>
<dbReference type="InterPro" id="IPR013766">
    <property type="entry name" value="Thioredoxin_domain"/>
</dbReference>
<reference evidence="6" key="2">
    <citation type="submission" date="2020-09" db="EMBL/GenBank/DDBJ databases">
        <authorList>
            <person name="Sun Q."/>
            <person name="Kim S."/>
        </authorList>
    </citation>
    <scope>NUCLEOTIDE SEQUENCE</scope>
    <source>
        <strain evidence="6">KCTC 12719</strain>
    </source>
</reference>
<dbReference type="InterPro" id="IPR013740">
    <property type="entry name" value="Redoxin"/>
</dbReference>
<dbReference type="GO" id="GO:0016491">
    <property type="term" value="F:oxidoreductase activity"/>
    <property type="evidence" value="ECO:0007669"/>
    <property type="project" value="InterPro"/>
</dbReference>
<evidence type="ECO:0000256" key="3">
    <source>
        <dbReference type="ARBA" id="ARBA00023284"/>
    </source>
</evidence>
<keyword evidence="2" id="KW-0201">Cytochrome c-type biogenesis</keyword>
<dbReference type="PROSITE" id="PS51352">
    <property type="entry name" value="THIOREDOXIN_2"/>
    <property type="match status" value="1"/>
</dbReference>
<feature type="domain" description="Thioredoxin" evidence="5">
    <location>
        <begin position="57"/>
        <end position="197"/>
    </location>
</feature>
<comment type="caution">
    <text evidence="6">The sequence shown here is derived from an EMBL/GenBank/DDBJ whole genome shotgun (WGS) entry which is preliminary data.</text>
</comment>
<accession>A0A918S9Y9</accession>
<dbReference type="CDD" id="cd02966">
    <property type="entry name" value="TlpA_like_family"/>
    <property type="match status" value="1"/>
</dbReference>
<evidence type="ECO:0000256" key="2">
    <source>
        <dbReference type="ARBA" id="ARBA00022748"/>
    </source>
</evidence>
<dbReference type="GO" id="GO:0030313">
    <property type="term" value="C:cell envelope"/>
    <property type="evidence" value="ECO:0007669"/>
    <property type="project" value="UniProtKB-SubCell"/>
</dbReference>
<evidence type="ECO:0000313" key="7">
    <source>
        <dbReference type="Proteomes" id="UP000610456"/>
    </source>
</evidence>
<keyword evidence="4" id="KW-0472">Membrane</keyword>
<dbReference type="PANTHER" id="PTHR42852">
    <property type="entry name" value="THIOL:DISULFIDE INTERCHANGE PROTEIN DSBE"/>
    <property type="match status" value="1"/>
</dbReference>
<keyword evidence="4" id="KW-1133">Transmembrane helix</keyword>
<keyword evidence="3" id="KW-0676">Redox-active center</keyword>
<comment type="subcellular location">
    <subcellularLocation>
        <location evidence="1">Cell envelope</location>
    </subcellularLocation>
</comment>
<dbReference type="InterPro" id="IPR017937">
    <property type="entry name" value="Thioredoxin_CS"/>
</dbReference>
<dbReference type="EMBL" id="BMXB01000001">
    <property type="protein sequence ID" value="GHA28560.1"/>
    <property type="molecule type" value="Genomic_DNA"/>
</dbReference>
<evidence type="ECO:0000259" key="5">
    <source>
        <dbReference type="PROSITE" id="PS51352"/>
    </source>
</evidence>
<evidence type="ECO:0000313" key="6">
    <source>
        <dbReference type="EMBL" id="GHA28560.1"/>
    </source>
</evidence>
<dbReference type="RefSeq" id="WP_189603367.1">
    <property type="nucleotide sequence ID" value="NZ_BMXB01000001.1"/>
</dbReference>
<keyword evidence="4" id="KW-0812">Transmembrane</keyword>
<dbReference type="Proteomes" id="UP000610456">
    <property type="component" value="Unassembled WGS sequence"/>
</dbReference>